<dbReference type="PANTHER" id="PTHR47432:SF1">
    <property type="entry name" value="CELL WALL ASSEMBLY REGULATOR SMI1"/>
    <property type="match status" value="1"/>
</dbReference>
<keyword evidence="2" id="KW-1133">Transmembrane helix</keyword>
<accession>A0ABW6UYW1</accession>
<evidence type="ECO:0000259" key="3">
    <source>
        <dbReference type="SMART" id="SM00860"/>
    </source>
</evidence>
<evidence type="ECO:0000256" key="1">
    <source>
        <dbReference type="SAM" id="MobiDB-lite"/>
    </source>
</evidence>
<dbReference type="InterPro" id="IPR051873">
    <property type="entry name" value="KNR4/SMI1_regulator"/>
</dbReference>
<keyword evidence="2" id="KW-0812">Transmembrane</keyword>
<feature type="transmembrane region" description="Helical" evidence="2">
    <location>
        <begin position="12"/>
        <end position="30"/>
    </location>
</feature>
<comment type="caution">
    <text evidence="4">The sequence shown here is derived from an EMBL/GenBank/DDBJ whole genome shotgun (WGS) entry which is preliminary data.</text>
</comment>
<dbReference type="PANTHER" id="PTHR47432">
    <property type="entry name" value="CELL WALL ASSEMBLY REGULATOR SMI1"/>
    <property type="match status" value="1"/>
</dbReference>
<dbReference type="RefSeq" id="WP_387340722.1">
    <property type="nucleotide sequence ID" value="NZ_JBIAXI010000003.1"/>
</dbReference>
<dbReference type="InterPro" id="IPR037883">
    <property type="entry name" value="Knr4/Smi1-like_sf"/>
</dbReference>
<proteinExistence type="predicted"/>
<reference evidence="4 5" key="1">
    <citation type="submission" date="2024-10" db="EMBL/GenBank/DDBJ databases">
        <title>The Natural Products Discovery Center: Release of the First 8490 Sequenced Strains for Exploring Actinobacteria Biosynthetic Diversity.</title>
        <authorList>
            <person name="Kalkreuter E."/>
            <person name="Kautsar S.A."/>
            <person name="Yang D."/>
            <person name="Bader C.D."/>
            <person name="Teijaro C.N."/>
            <person name="Fluegel L."/>
            <person name="Davis C.M."/>
            <person name="Simpson J.R."/>
            <person name="Lauterbach L."/>
            <person name="Steele A.D."/>
            <person name="Gui C."/>
            <person name="Meng S."/>
            <person name="Li G."/>
            <person name="Viehrig K."/>
            <person name="Ye F."/>
            <person name="Su P."/>
            <person name="Kiefer A.F."/>
            <person name="Nichols A."/>
            <person name="Cepeda A.J."/>
            <person name="Yan W."/>
            <person name="Fan B."/>
            <person name="Jiang Y."/>
            <person name="Adhikari A."/>
            <person name="Zheng C.-J."/>
            <person name="Schuster L."/>
            <person name="Cowan T.M."/>
            <person name="Smanski M.J."/>
            <person name="Chevrette M.G."/>
            <person name="De Carvalho L.P.S."/>
            <person name="Shen B."/>
        </authorList>
    </citation>
    <scope>NUCLEOTIDE SEQUENCE [LARGE SCALE GENOMIC DNA]</scope>
    <source>
        <strain evidence="4 5">NPDC001281</strain>
    </source>
</reference>
<evidence type="ECO:0000313" key="4">
    <source>
        <dbReference type="EMBL" id="MFF4772195.1"/>
    </source>
</evidence>
<dbReference type="InterPro" id="IPR018958">
    <property type="entry name" value="Knr4/Smi1-like_dom"/>
</dbReference>
<feature type="region of interest" description="Disordered" evidence="1">
    <location>
        <begin position="36"/>
        <end position="92"/>
    </location>
</feature>
<dbReference type="Pfam" id="PF09346">
    <property type="entry name" value="SMI1_KNR4"/>
    <property type="match status" value="1"/>
</dbReference>
<keyword evidence="5" id="KW-1185">Reference proteome</keyword>
<feature type="compositionally biased region" description="Basic and acidic residues" evidence="1">
    <location>
        <begin position="59"/>
        <end position="71"/>
    </location>
</feature>
<name>A0ABW6UYW1_MICFU</name>
<evidence type="ECO:0000256" key="2">
    <source>
        <dbReference type="SAM" id="Phobius"/>
    </source>
</evidence>
<protein>
    <submittedName>
        <fullName evidence="4">SMI1/KNR4 family protein</fullName>
    </submittedName>
</protein>
<dbReference type="SUPFAM" id="SSF160631">
    <property type="entry name" value="SMI1/KNR4-like"/>
    <property type="match status" value="1"/>
</dbReference>
<sequence length="440" mass="47296">MRRLIPSRLVRLALTAAVAATIVGAVFLLLRRRADRTSGGAPGRVSVRAADGASGGALRPDRGGPVRRTEGEPGTGSGTAEVAPFPPEPILGRPTAEEIRLFLGRRSRAAERLEAFAQADGPLADVRRLDERTRRRLHRVSAAALAVCLLALGARYVEATTFHEGMLTSTDARFLDSAPCLADGCPAPPGCEGACQDGGAGAVTSTTGESEPEVAGPTPVPDPACTPTVGRPMVRPVRPRVTRAVNRQWRRIERWLKANAPKTFRTLRPPARAGTIAVAEAQMGMWFPDDLRASLLRHNGSRLMPGTGGLQLYRYGIYGVKEIRDTWRYLCREDGVDYTDDPRGEWWSGRMIPVGDDQNGEYLMIDSMRRDVAGSFAENGGTFASGPDWTSYYALLKTVADALVSGQPIRGWLAPQVTDGALGWVDVDDLVTGSSKAPDA</sequence>
<dbReference type="Gene3D" id="3.40.1580.10">
    <property type="entry name" value="SMI1/KNR4-like"/>
    <property type="match status" value="1"/>
</dbReference>
<keyword evidence="2" id="KW-0472">Membrane</keyword>
<feature type="domain" description="Knr4/Smi1-like" evidence="3">
    <location>
        <begin position="270"/>
        <end position="395"/>
    </location>
</feature>
<feature type="transmembrane region" description="Helical" evidence="2">
    <location>
        <begin position="137"/>
        <end position="157"/>
    </location>
</feature>
<dbReference type="SMART" id="SM00860">
    <property type="entry name" value="SMI1_KNR4"/>
    <property type="match status" value="1"/>
</dbReference>
<gene>
    <name evidence="4" type="ORF">ACFY05_04990</name>
</gene>
<dbReference type="EMBL" id="JBIAXI010000003">
    <property type="protein sequence ID" value="MFF4772195.1"/>
    <property type="molecule type" value="Genomic_DNA"/>
</dbReference>
<dbReference type="Proteomes" id="UP001602119">
    <property type="component" value="Unassembled WGS sequence"/>
</dbReference>
<evidence type="ECO:0000313" key="5">
    <source>
        <dbReference type="Proteomes" id="UP001602119"/>
    </source>
</evidence>
<feature type="region of interest" description="Disordered" evidence="1">
    <location>
        <begin position="196"/>
        <end position="233"/>
    </location>
</feature>
<organism evidence="4 5">
    <name type="scientific">Microtetraspora fusca</name>
    <dbReference type="NCBI Taxonomy" id="1997"/>
    <lineage>
        <taxon>Bacteria</taxon>
        <taxon>Bacillati</taxon>
        <taxon>Actinomycetota</taxon>
        <taxon>Actinomycetes</taxon>
        <taxon>Streptosporangiales</taxon>
        <taxon>Streptosporangiaceae</taxon>
        <taxon>Microtetraspora</taxon>
    </lineage>
</organism>